<organism evidence="1 2">
    <name type="scientific">Mesobacillus stamsii</name>
    <dbReference type="NCBI Taxonomy" id="225347"/>
    <lineage>
        <taxon>Bacteria</taxon>
        <taxon>Bacillati</taxon>
        <taxon>Bacillota</taxon>
        <taxon>Bacilli</taxon>
        <taxon>Bacillales</taxon>
        <taxon>Bacillaceae</taxon>
        <taxon>Mesobacillus</taxon>
    </lineage>
</organism>
<name>A0ABU0G1N3_9BACI</name>
<dbReference type="EMBL" id="JAUSUN010000035">
    <property type="protein sequence ID" value="MDQ0415479.1"/>
    <property type="molecule type" value="Genomic_DNA"/>
</dbReference>
<sequence>MYLLLISCYVETDETQGRIEAAEKVLFYLK</sequence>
<accession>A0ABU0G1N3</accession>
<evidence type="ECO:0000313" key="1">
    <source>
        <dbReference type="EMBL" id="MDQ0415479.1"/>
    </source>
</evidence>
<protein>
    <submittedName>
        <fullName evidence="1">Uncharacterized protein</fullName>
    </submittedName>
</protein>
<evidence type="ECO:0000313" key="2">
    <source>
        <dbReference type="Proteomes" id="UP001242313"/>
    </source>
</evidence>
<reference evidence="1 2" key="1">
    <citation type="submission" date="2023-07" db="EMBL/GenBank/DDBJ databases">
        <title>Genomic Encyclopedia of Type Strains, Phase IV (KMG-IV): sequencing the most valuable type-strain genomes for metagenomic binning, comparative biology and taxonomic classification.</title>
        <authorList>
            <person name="Goeker M."/>
        </authorList>
    </citation>
    <scope>NUCLEOTIDE SEQUENCE [LARGE SCALE GENOMIC DNA]</scope>
    <source>
        <strain evidence="1 2">DSM 19598</strain>
    </source>
</reference>
<proteinExistence type="predicted"/>
<keyword evidence="2" id="KW-1185">Reference proteome</keyword>
<gene>
    <name evidence="1" type="ORF">J2S25_003706</name>
</gene>
<comment type="caution">
    <text evidence="1">The sequence shown here is derived from an EMBL/GenBank/DDBJ whole genome shotgun (WGS) entry which is preliminary data.</text>
</comment>
<dbReference type="Proteomes" id="UP001242313">
    <property type="component" value="Unassembled WGS sequence"/>
</dbReference>